<proteinExistence type="predicted"/>
<dbReference type="Proteomes" id="UP001732720">
    <property type="component" value="Chromosome 18"/>
</dbReference>
<organism evidence="1 2">
    <name type="scientific">Castor canadensis</name>
    <name type="common">American beaver</name>
    <dbReference type="NCBI Taxonomy" id="51338"/>
    <lineage>
        <taxon>Eukaryota</taxon>
        <taxon>Metazoa</taxon>
        <taxon>Chordata</taxon>
        <taxon>Craniata</taxon>
        <taxon>Vertebrata</taxon>
        <taxon>Euteleostomi</taxon>
        <taxon>Mammalia</taxon>
        <taxon>Eutheria</taxon>
        <taxon>Euarchontoglires</taxon>
        <taxon>Glires</taxon>
        <taxon>Rodentia</taxon>
        <taxon>Castorimorpha</taxon>
        <taxon>Castoridae</taxon>
        <taxon>Castor</taxon>
    </lineage>
</organism>
<evidence type="ECO:0000313" key="2">
    <source>
        <dbReference type="RefSeq" id="XP_073916638.1"/>
    </source>
</evidence>
<dbReference type="RefSeq" id="XP_073916638.1">
    <property type="nucleotide sequence ID" value="XM_074060537.1"/>
</dbReference>
<keyword evidence="1" id="KW-1185">Reference proteome</keyword>
<evidence type="ECO:0000313" key="1">
    <source>
        <dbReference type="Proteomes" id="UP001732720"/>
    </source>
</evidence>
<accession>A0AC58LHL1</accession>
<reference evidence="2" key="1">
    <citation type="submission" date="2025-08" db="UniProtKB">
        <authorList>
            <consortium name="RefSeq"/>
        </authorList>
    </citation>
    <scope>IDENTIFICATION</scope>
</reference>
<gene>
    <name evidence="2" type="primary">Selplg</name>
</gene>
<sequence length="431" mass="45493">MASFPISDLEPQGTMPSHLLLLLTLLGPGSSLQLWDSLKDGSQEAPAPALLRGRRQATTDEDFDEDYFPEVTDPPEMLENYMRFVSTDGEALSTMAVLEQRVAGPGPSEAATVEAVPSSTAGLDTGEAQWSTELATQWTPVSVDLTTEVTSGIAFTMEAVSTEWAPSMEATTREALSTGPVATKCIQAVAMAAETTQPSVLVTETTQPSATTIEATQPSTLVTETTQLSATTAETTPLAATEALPRTRLTQALFTALAATKGPSTEPTATTALSMEPVPTKSPSTEPITVTFLVPVVIHQNTTVTAGNLPDTSRNRQVVTLASSTSPGPTEASDRVPVRQCLLAILILAVVATVFLVCTVVLAIRLSHRNHMYPVRNYSPTEMVCISSLLPDGGEGFPSTANGGPPKRQGLKAEASEDRDGDDLTLHSFLP</sequence>
<name>A0AC58LHL1_CASCN</name>
<protein>
    <submittedName>
        <fullName evidence="2">P-selectin glycoprotein ligand 1 isoform X1</fullName>
    </submittedName>
</protein>